<accession>A0AAV9J171</accession>
<organism evidence="6 7">
    <name type="scientific">Cyanidium caldarium</name>
    <name type="common">Red alga</name>
    <dbReference type="NCBI Taxonomy" id="2771"/>
    <lineage>
        <taxon>Eukaryota</taxon>
        <taxon>Rhodophyta</taxon>
        <taxon>Bangiophyceae</taxon>
        <taxon>Cyanidiales</taxon>
        <taxon>Cyanidiaceae</taxon>
        <taxon>Cyanidium</taxon>
    </lineage>
</organism>
<dbReference type="GO" id="GO:0033108">
    <property type="term" value="P:mitochondrial respiratory chain complex assembly"/>
    <property type="evidence" value="ECO:0007669"/>
    <property type="project" value="TreeGrafter"/>
</dbReference>
<keyword evidence="3" id="KW-0560">Oxidoreductase</keyword>
<reference evidence="6 7" key="1">
    <citation type="submission" date="2022-07" db="EMBL/GenBank/DDBJ databases">
        <title>Genome-wide signatures of adaptation to extreme environments.</title>
        <authorList>
            <person name="Cho C.H."/>
            <person name="Yoon H.S."/>
        </authorList>
    </citation>
    <scope>NUCLEOTIDE SEQUENCE [LARGE SCALE GENOMIC DNA]</scope>
    <source>
        <strain evidence="6 7">DBV 063 E5</strain>
    </source>
</reference>
<dbReference type="InterPro" id="IPR036188">
    <property type="entry name" value="FAD/NAD-bd_sf"/>
</dbReference>
<sequence length="579" mass="62922">MSWRQAGSLWRRAMGTFGGWRSVATPWAKRPQRARPWQRPLTLAVSVGGVCWVWQTLTKVHLHTARSDLAPALSTETSPRPESDPPPAPTAYYKYVIVGGGLAAHTAAAELARLDPSGSLLMVTDVDSGAPASPMRREARQARHRVYHCGAQLESLDVANETVQFRGHEPVRYGRLLLATGDTHELESSCAIGTDAERYFVPFGHLAHLDSFRTESDTRHITLIGGSWFACAEAYRIAAAAATTASTANRVTLLVEDAAPLACYLPKDAANSVTRQLRAVGVEVIPYASVRYIMGRRQQQQQPPQRGAPVDEAEIYFARTFDRGIIASFRTDRFSFTPPQPRAGGARVLHANAFVECDAESGGVMCNRELMAASNVYVAGDAATYPDARIGRRRARGYDHAVHSARVAARNMAGGRHAYLHQPSLHVRMGALEFVGVGDTDTGDETYMFTGSVTTAGGRTEAAKANGGAEDSVVFYVRDRTSIVGALWIRNTVSMTSERAVDTPAEMTAAEVEAIRQRFAASLGTRVASYRGGTTVGDMLENMARDIMCVGSDAKTDRLRRRHAPGAGRITSRPNTRFT</sequence>
<name>A0AAV9J171_CYACA</name>
<evidence type="ECO:0000313" key="6">
    <source>
        <dbReference type="EMBL" id="KAK4538060.1"/>
    </source>
</evidence>
<keyword evidence="1" id="KW-0285">Flavoprotein</keyword>
<evidence type="ECO:0000256" key="4">
    <source>
        <dbReference type="SAM" id="MobiDB-lite"/>
    </source>
</evidence>
<dbReference type="EMBL" id="JANCYW010000015">
    <property type="protein sequence ID" value="KAK4538060.1"/>
    <property type="molecule type" value="Genomic_DNA"/>
</dbReference>
<dbReference type="SUPFAM" id="SSF51905">
    <property type="entry name" value="FAD/NAD(P)-binding domain"/>
    <property type="match status" value="1"/>
</dbReference>
<dbReference type="GO" id="GO:0071949">
    <property type="term" value="F:FAD binding"/>
    <property type="evidence" value="ECO:0007669"/>
    <property type="project" value="TreeGrafter"/>
</dbReference>
<dbReference type="Gene3D" id="3.50.50.60">
    <property type="entry name" value="FAD/NAD(P)-binding domain"/>
    <property type="match status" value="2"/>
</dbReference>
<evidence type="ECO:0000256" key="2">
    <source>
        <dbReference type="ARBA" id="ARBA00022827"/>
    </source>
</evidence>
<comment type="caution">
    <text evidence="6">The sequence shown here is derived from an EMBL/GenBank/DDBJ whole genome shotgun (WGS) entry which is preliminary data.</text>
</comment>
<feature type="domain" description="FAD/NAD(P)-binding" evidence="5">
    <location>
        <begin position="93"/>
        <end position="298"/>
    </location>
</feature>
<dbReference type="Proteomes" id="UP001301350">
    <property type="component" value="Unassembled WGS sequence"/>
</dbReference>
<evidence type="ECO:0000259" key="5">
    <source>
        <dbReference type="Pfam" id="PF07992"/>
    </source>
</evidence>
<dbReference type="GO" id="GO:0016174">
    <property type="term" value="F:NAD(P)H oxidase H2O2-forming activity"/>
    <property type="evidence" value="ECO:0007669"/>
    <property type="project" value="TreeGrafter"/>
</dbReference>
<dbReference type="Pfam" id="PF07992">
    <property type="entry name" value="Pyr_redox_2"/>
    <property type="match status" value="1"/>
</dbReference>
<proteinExistence type="predicted"/>
<dbReference type="AlphaFoldDB" id="A0AAV9J171"/>
<keyword evidence="2" id="KW-0274">FAD</keyword>
<evidence type="ECO:0000313" key="7">
    <source>
        <dbReference type="Proteomes" id="UP001301350"/>
    </source>
</evidence>
<dbReference type="GO" id="GO:0005739">
    <property type="term" value="C:mitochondrion"/>
    <property type="evidence" value="ECO:0007669"/>
    <property type="project" value="TreeGrafter"/>
</dbReference>
<dbReference type="InterPro" id="IPR023753">
    <property type="entry name" value="FAD/NAD-binding_dom"/>
</dbReference>
<dbReference type="GO" id="GO:0012501">
    <property type="term" value="P:programmed cell death"/>
    <property type="evidence" value="ECO:0007669"/>
    <property type="project" value="TreeGrafter"/>
</dbReference>
<feature type="region of interest" description="Disordered" evidence="4">
    <location>
        <begin position="559"/>
        <end position="579"/>
    </location>
</feature>
<keyword evidence="7" id="KW-1185">Reference proteome</keyword>
<gene>
    <name evidence="6" type="ORF">CDCA_CDCA15G4085</name>
</gene>
<evidence type="ECO:0000256" key="3">
    <source>
        <dbReference type="ARBA" id="ARBA00023002"/>
    </source>
</evidence>
<dbReference type="PANTHER" id="PTHR43557">
    <property type="entry name" value="APOPTOSIS-INDUCING FACTOR 1"/>
    <property type="match status" value="1"/>
</dbReference>
<dbReference type="InterPro" id="IPR050446">
    <property type="entry name" value="FAD-oxidoreductase/Apoptosis"/>
</dbReference>
<dbReference type="PANTHER" id="PTHR43557:SF4">
    <property type="entry name" value="APOPTOSIS-INDUCING FACTOR 1, MITOCHONDRIAL"/>
    <property type="match status" value="1"/>
</dbReference>
<evidence type="ECO:0000256" key="1">
    <source>
        <dbReference type="ARBA" id="ARBA00022630"/>
    </source>
</evidence>
<protein>
    <recommendedName>
        <fullName evidence="5">FAD/NAD(P)-binding domain-containing protein</fullName>
    </recommendedName>
</protein>